<dbReference type="Pfam" id="PF01850">
    <property type="entry name" value="PIN"/>
    <property type="match status" value="1"/>
</dbReference>
<dbReference type="EMBL" id="FMYK01000004">
    <property type="protein sequence ID" value="SDC33109.1"/>
    <property type="molecule type" value="Genomic_DNA"/>
</dbReference>
<accession>A0A1G6KPT9</accession>
<dbReference type="InterPro" id="IPR041705">
    <property type="entry name" value="PIN_Sll0205"/>
</dbReference>
<dbReference type="InterPro" id="IPR029060">
    <property type="entry name" value="PIN-like_dom_sf"/>
</dbReference>
<dbReference type="InterPro" id="IPR052919">
    <property type="entry name" value="TA_system_RNase"/>
</dbReference>
<reference evidence="3" key="1">
    <citation type="submission" date="2016-09" db="EMBL/GenBank/DDBJ databases">
        <authorList>
            <person name="Varghese N."/>
            <person name="Submissions S."/>
        </authorList>
    </citation>
    <scope>NUCLEOTIDE SEQUENCE [LARGE SCALE GENOMIC DNA]</scope>
    <source>
        <strain evidence="3">ANC 3699</strain>
    </source>
</reference>
<name>A0A1G6KPT9_9GAMM</name>
<dbReference type="OrthoDB" id="9798990at2"/>
<gene>
    <name evidence="2" type="ORF">SAMN05421749_104143</name>
</gene>
<dbReference type="RefSeq" id="WP_092619162.1">
    <property type="nucleotide sequence ID" value="NZ_FMYK01000004.1"/>
</dbReference>
<sequence>MRILIDTHILLWALHAPEKLSEKQIHALENSANQIFVSSISIAELMIKCSIGKLQIDGNLLDFVQQLGFEYLDYNAQSAMGLKDLPFIHRDPFDRMLITQANYHHCILMSNDEVIQRYDCKVF</sequence>
<dbReference type="Gene3D" id="3.40.50.1010">
    <property type="entry name" value="5'-nuclease"/>
    <property type="match status" value="1"/>
</dbReference>
<evidence type="ECO:0000313" key="2">
    <source>
        <dbReference type="EMBL" id="SDC33109.1"/>
    </source>
</evidence>
<organism evidence="2 3">
    <name type="scientific">Acinetobacter marinus</name>
    <dbReference type="NCBI Taxonomy" id="281375"/>
    <lineage>
        <taxon>Bacteria</taxon>
        <taxon>Pseudomonadati</taxon>
        <taxon>Pseudomonadota</taxon>
        <taxon>Gammaproteobacteria</taxon>
        <taxon>Moraxellales</taxon>
        <taxon>Moraxellaceae</taxon>
        <taxon>Acinetobacter</taxon>
    </lineage>
</organism>
<dbReference type="Proteomes" id="UP000242317">
    <property type="component" value="Unassembled WGS sequence"/>
</dbReference>
<dbReference type="SUPFAM" id="SSF88723">
    <property type="entry name" value="PIN domain-like"/>
    <property type="match status" value="1"/>
</dbReference>
<evidence type="ECO:0000313" key="3">
    <source>
        <dbReference type="Proteomes" id="UP000242317"/>
    </source>
</evidence>
<protein>
    <submittedName>
        <fullName evidence="2">PIN domain nuclease, a component of toxin-antitoxin system (PIN domain)</fullName>
    </submittedName>
</protein>
<evidence type="ECO:0000259" key="1">
    <source>
        <dbReference type="Pfam" id="PF01850"/>
    </source>
</evidence>
<keyword evidence="3" id="KW-1185">Reference proteome</keyword>
<feature type="domain" description="PIN" evidence="1">
    <location>
        <begin position="3"/>
        <end position="119"/>
    </location>
</feature>
<dbReference type="CDD" id="cd09872">
    <property type="entry name" value="PIN_Sll0205-like"/>
    <property type="match status" value="1"/>
</dbReference>
<dbReference type="PANTHER" id="PTHR36173">
    <property type="entry name" value="RIBONUCLEASE VAPC16-RELATED"/>
    <property type="match status" value="1"/>
</dbReference>
<dbReference type="InterPro" id="IPR002716">
    <property type="entry name" value="PIN_dom"/>
</dbReference>
<proteinExistence type="predicted"/>
<dbReference type="PANTHER" id="PTHR36173:SF2">
    <property type="entry name" value="RIBONUCLEASE VAPC16"/>
    <property type="match status" value="1"/>
</dbReference>
<dbReference type="AlphaFoldDB" id="A0A1G6KPT9"/>